<keyword evidence="2" id="KW-0732">Signal</keyword>
<reference evidence="3 4" key="1">
    <citation type="journal article" date="2018" name="Plant J.">
        <title>Genome sequences of Chlorella sorokiniana UTEX 1602 and Micractinium conductrix SAG 241.80: implications to maltose excretion by a green alga.</title>
        <authorList>
            <person name="Arriola M.B."/>
            <person name="Velmurugan N."/>
            <person name="Zhang Y."/>
            <person name="Plunkett M.H."/>
            <person name="Hondzo H."/>
            <person name="Barney B.M."/>
        </authorList>
    </citation>
    <scope>NUCLEOTIDE SEQUENCE [LARGE SCALE GENOMIC DNA]</scope>
    <source>
        <strain evidence="3 4">SAG 241.80</strain>
    </source>
</reference>
<sequence length="212" mass="23611">MAGSTTWLKWLAGLFSSLKPAPAPGTHESYLEELRVGGLLDKERRKPPGQRDEELVHALRVDYRRRQLKNRQAKAGMLARSAASFEHPSARECCAAARWVWARMAASYRARHAYYCQHIEQIKVELAAAEARRQPVLVAQPALHLDLPAALQQPPPRVDMCSVCGRWIEQMELAEQGYQISQALWGMLEPAADPPDPRASLQIVAQPGNGSS</sequence>
<protein>
    <submittedName>
        <fullName evidence="3">F-box and wd40 domain</fullName>
    </submittedName>
</protein>
<feature type="region of interest" description="Disordered" evidence="1">
    <location>
        <begin position="191"/>
        <end position="212"/>
    </location>
</feature>
<feature type="signal peptide" evidence="2">
    <location>
        <begin position="1"/>
        <end position="23"/>
    </location>
</feature>
<feature type="chain" id="PRO_5015175151" evidence="2">
    <location>
        <begin position="24"/>
        <end position="212"/>
    </location>
</feature>
<gene>
    <name evidence="3" type="ORF">C2E20_3431</name>
</gene>
<evidence type="ECO:0000313" key="4">
    <source>
        <dbReference type="Proteomes" id="UP000239649"/>
    </source>
</evidence>
<evidence type="ECO:0000256" key="1">
    <source>
        <dbReference type="SAM" id="MobiDB-lite"/>
    </source>
</evidence>
<dbReference type="OrthoDB" id="519005at2759"/>
<keyword evidence="4" id="KW-1185">Reference proteome</keyword>
<name>A0A2P6VGR1_9CHLO</name>
<comment type="caution">
    <text evidence="3">The sequence shown here is derived from an EMBL/GenBank/DDBJ whole genome shotgun (WGS) entry which is preliminary data.</text>
</comment>
<evidence type="ECO:0000256" key="2">
    <source>
        <dbReference type="SAM" id="SignalP"/>
    </source>
</evidence>
<accession>A0A2P6VGR1</accession>
<evidence type="ECO:0000313" key="3">
    <source>
        <dbReference type="EMBL" id="PSC73258.1"/>
    </source>
</evidence>
<dbReference type="EMBL" id="LHPF02000007">
    <property type="protein sequence ID" value="PSC73258.1"/>
    <property type="molecule type" value="Genomic_DNA"/>
</dbReference>
<proteinExistence type="predicted"/>
<dbReference type="AlphaFoldDB" id="A0A2P6VGR1"/>
<dbReference type="Proteomes" id="UP000239649">
    <property type="component" value="Unassembled WGS sequence"/>
</dbReference>
<organism evidence="3 4">
    <name type="scientific">Micractinium conductrix</name>
    <dbReference type="NCBI Taxonomy" id="554055"/>
    <lineage>
        <taxon>Eukaryota</taxon>
        <taxon>Viridiplantae</taxon>
        <taxon>Chlorophyta</taxon>
        <taxon>core chlorophytes</taxon>
        <taxon>Trebouxiophyceae</taxon>
        <taxon>Chlorellales</taxon>
        <taxon>Chlorellaceae</taxon>
        <taxon>Chlorella clade</taxon>
        <taxon>Micractinium</taxon>
    </lineage>
</organism>